<keyword evidence="3" id="KW-1003">Cell membrane</keyword>
<dbReference type="PROSITE" id="PS50928">
    <property type="entry name" value="ABC_TM1"/>
    <property type="match status" value="1"/>
</dbReference>
<evidence type="ECO:0000313" key="9">
    <source>
        <dbReference type="EMBL" id="WIX75628.1"/>
    </source>
</evidence>
<reference evidence="9 10" key="1">
    <citation type="submission" date="2023-06" db="EMBL/GenBank/DDBJ databases">
        <authorList>
            <person name="Oyuntsetseg B."/>
            <person name="Kim S.B."/>
        </authorList>
    </citation>
    <scope>NUCLEOTIDE SEQUENCE [LARGE SCALE GENOMIC DNA]</scope>
    <source>
        <strain evidence="9 10">2-15</strain>
    </source>
</reference>
<dbReference type="InterPro" id="IPR035906">
    <property type="entry name" value="MetI-like_sf"/>
</dbReference>
<evidence type="ECO:0000256" key="1">
    <source>
        <dbReference type="ARBA" id="ARBA00004651"/>
    </source>
</evidence>
<dbReference type="Pfam" id="PF19300">
    <property type="entry name" value="BPD_transp_1_N"/>
    <property type="match status" value="1"/>
</dbReference>
<keyword evidence="6 7" id="KW-0472">Membrane</keyword>
<organism evidence="9 10">
    <name type="scientific">Amycolatopsis carbonis</name>
    <dbReference type="NCBI Taxonomy" id="715471"/>
    <lineage>
        <taxon>Bacteria</taxon>
        <taxon>Bacillati</taxon>
        <taxon>Actinomycetota</taxon>
        <taxon>Actinomycetes</taxon>
        <taxon>Pseudonocardiales</taxon>
        <taxon>Pseudonocardiaceae</taxon>
        <taxon>Amycolatopsis</taxon>
    </lineage>
</organism>
<name>A0A9Y2IC29_9PSEU</name>
<dbReference type="KEGG" id="acab:QRX50_29510"/>
<dbReference type="PANTHER" id="PTHR43163:SF6">
    <property type="entry name" value="DIPEPTIDE TRANSPORT SYSTEM PERMEASE PROTEIN DPPB-RELATED"/>
    <property type="match status" value="1"/>
</dbReference>
<keyword evidence="4 7" id="KW-0812">Transmembrane</keyword>
<sequence>MLLLVPLAATALTDLMPGDPAVAILGDRARPQDIAAVNQQLGLDRPLIVRYFDWLGHALGGDLGKSIGSRVPVWQEITQRLPVTFQLAVMALVCAVVVAVPLSIYTASHPGPFDRIATGVSAGVMSVPPFVVAVVLTYFATTTGVFPPLGWVPVSQDAYENLRHAVLPALVLAVAEIPVFHRLLRADIVATLQENFILNARARGLPRWYILFRHALRPSLFSILTVAGISFGRLLGGTIIVETIFSLPGLGALAAQSIYSKDIPTIQGIVVFVALLYIVINLLVDLAFGILDPRVAAGSRA</sequence>
<evidence type="ECO:0000313" key="10">
    <source>
        <dbReference type="Proteomes" id="UP001236014"/>
    </source>
</evidence>
<feature type="transmembrane region" description="Helical" evidence="7">
    <location>
        <begin position="220"/>
        <end position="245"/>
    </location>
</feature>
<evidence type="ECO:0000256" key="2">
    <source>
        <dbReference type="ARBA" id="ARBA00022448"/>
    </source>
</evidence>
<feature type="transmembrane region" description="Helical" evidence="7">
    <location>
        <begin position="116"/>
        <end position="141"/>
    </location>
</feature>
<feature type="transmembrane region" description="Helical" evidence="7">
    <location>
        <begin position="265"/>
        <end position="291"/>
    </location>
</feature>
<evidence type="ECO:0000256" key="7">
    <source>
        <dbReference type="RuleBase" id="RU363032"/>
    </source>
</evidence>
<dbReference type="AlphaFoldDB" id="A0A9Y2IC29"/>
<gene>
    <name evidence="9" type="ORF">QRX50_29510</name>
</gene>
<feature type="transmembrane region" description="Helical" evidence="7">
    <location>
        <begin position="83"/>
        <end position="104"/>
    </location>
</feature>
<evidence type="ECO:0000256" key="6">
    <source>
        <dbReference type="ARBA" id="ARBA00023136"/>
    </source>
</evidence>
<protein>
    <submittedName>
        <fullName evidence="9">ABC transporter permease</fullName>
    </submittedName>
</protein>
<dbReference type="GO" id="GO:0005886">
    <property type="term" value="C:plasma membrane"/>
    <property type="evidence" value="ECO:0007669"/>
    <property type="project" value="UniProtKB-SubCell"/>
</dbReference>
<dbReference type="PANTHER" id="PTHR43163">
    <property type="entry name" value="DIPEPTIDE TRANSPORT SYSTEM PERMEASE PROTEIN DPPB-RELATED"/>
    <property type="match status" value="1"/>
</dbReference>
<dbReference type="Proteomes" id="UP001236014">
    <property type="component" value="Chromosome"/>
</dbReference>
<dbReference type="InterPro" id="IPR000515">
    <property type="entry name" value="MetI-like"/>
</dbReference>
<dbReference type="Pfam" id="PF00528">
    <property type="entry name" value="BPD_transp_1"/>
    <property type="match status" value="1"/>
</dbReference>
<dbReference type="InterPro" id="IPR045621">
    <property type="entry name" value="BPD_transp_1_N"/>
</dbReference>
<dbReference type="SUPFAM" id="SSF161098">
    <property type="entry name" value="MetI-like"/>
    <property type="match status" value="1"/>
</dbReference>
<dbReference type="Gene3D" id="1.10.3720.10">
    <property type="entry name" value="MetI-like"/>
    <property type="match status" value="1"/>
</dbReference>
<feature type="transmembrane region" description="Helical" evidence="7">
    <location>
        <begin position="161"/>
        <end position="180"/>
    </location>
</feature>
<dbReference type="RefSeq" id="WP_285966393.1">
    <property type="nucleotide sequence ID" value="NZ_CP127294.1"/>
</dbReference>
<keyword evidence="2 7" id="KW-0813">Transport</keyword>
<proteinExistence type="inferred from homology"/>
<comment type="subcellular location">
    <subcellularLocation>
        <location evidence="1 7">Cell membrane</location>
        <topology evidence="1 7">Multi-pass membrane protein</topology>
    </subcellularLocation>
</comment>
<accession>A0A9Y2IC29</accession>
<feature type="domain" description="ABC transmembrane type-1" evidence="8">
    <location>
        <begin position="81"/>
        <end position="288"/>
    </location>
</feature>
<evidence type="ECO:0000256" key="4">
    <source>
        <dbReference type="ARBA" id="ARBA00022692"/>
    </source>
</evidence>
<comment type="similarity">
    <text evidence="7">Belongs to the binding-protein-dependent transport system permease family.</text>
</comment>
<dbReference type="EMBL" id="CP127294">
    <property type="protein sequence ID" value="WIX75628.1"/>
    <property type="molecule type" value="Genomic_DNA"/>
</dbReference>
<dbReference type="GO" id="GO:0055085">
    <property type="term" value="P:transmembrane transport"/>
    <property type="evidence" value="ECO:0007669"/>
    <property type="project" value="InterPro"/>
</dbReference>
<evidence type="ECO:0000256" key="5">
    <source>
        <dbReference type="ARBA" id="ARBA00022989"/>
    </source>
</evidence>
<dbReference type="CDD" id="cd06261">
    <property type="entry name" value="TM_PBP2"/>
    <property type="match status" value="1"/>
</dbReference>
<evidence type="ECO:0000256" key="3">
    <source>
        <dbReference type="ARBA" id="ARBA00022475"/>
    </source>
</evidence>
<evidence type="ECO:0000259" key="8">
    <source>
        <dbReference type="PROSITE" id="PS50928"/>
    </source>
</evidence>
<keyword evidence="5 7" id="KW-1133">Transmembrane helix</keyword>
<keyword evidence="10" id="KW-1185">Reference proteome</keyword>